<feature type="non-terminal residue" evidence="1">
    <location>
        <position position="1"/>
    </location>
</feature>
<protein>
    <submittedName>
        <fullName evidence="1">HlyD family secretion protein</fullName>
    </submittedName>
</protein>
<dbReference type="Proteomes" id="UP000276985">
    <property type="component" value="Unassembled WGS sequence"/>
</dbReference>
<reference evidence="1 2" key="1">
    <citation type="submission" date="2018-12" db="EMBL/GenBank/DDBJ databases">
        <title>Pseudomonas aeruginosa Diversity Panel.</title>
        <authorList>
            <person name="Snesrud E."/>
            <person name="Mcgann P."/>
        </authorList>
    </citation>
    <scope>NUCLEOTIDE SEQUENCE [LARGE SCALE GENOMIC DNA]</scope>
    <source>
        <strain evidence="1 2">MRSN6241</strain>
    </source>
</reference>
<organism evidence="1 2">
    <name type="scientific">Pseudomonas aeruginosa</name>
    <dbReference type="NCBI Taxonomy" id="287"/>
    <lineage>
        <taxon>Bacteria</taxon>
        <taxon>Pseudomonadati</taxon>
        <taxon>Pseudomonadota</taxon>
        <taxon>Gammaproteobacteria</taxon>
        <taxon>Pseudomonadales</taxon>
        <taxon>Pseudomonadaceae</taxon>
        <taxon>Pseudomonas</taxon>
    </lineage>
</organism>
<sequence>VTVSVAHLTPGQLRKIRLGMSAKLAVTTYRNERALVVPPEAVRHEGDRLSVVYRASPAAPIEQLPVRVGRSTPEGVEVLDLAAGQVRVHVADGS</sequence>
<dbReference type="Gene3D" id="2.40.420.20">
    <property type="match status" value="1"/>
</dbReference>
<dbReference type="AlphaFoldDB" id="A0ABD7JR77"/>
<proteinExistence type="predicted"/>
<name>A0ABD7JR77_PSEAI</name>
<evidence type="ECO:0000313" key="2">
    <source>
        <dbReference type="Proteomes" id="UP000276985"/>
    </source>
</evidence>
<dbReference type="EMBL" id="RXTL01000068">
    <property type="protein sequence ID" value="RTS38151.1"/>
    <property type="molecule type" value="Genomic_DNA"/>
</dbReference>
<gene>
    <name evidence="1" type="ORF">DY940_33800</name>
</gene>
<comment type="caution">
    <text evidence="1">The sequence shown here is derived from an EMBL/GenBank/DDBJ whole genome shotgun (WGS) entry which is preliminary data.</text>
</comment>
<evidence type="ECO:0000313" key="1">
    <source>
        <dbReference type="EMBL" id="RTS38151.1"/>
    </source>
</evidence>
<accession>A0ABD7JR77</accession>